<feature type="transmembrane region" description="Helical" evidence="2">
    <location>
        <begin position="33"/>
        <end position="53"/>
    </location>
</feature>
<keyword evidence="2" id="KW-0472">Membrane</keyword>
<keyword evidence="4" id="KW-1185">Reference proteome</keyword>
<evidence type="ECO:0000313" key="3">
    <source>
        <dbReference type="EMBL" id="CAH1389135.1"/>
    </source>
</evidence>
<organism evidence="3 4">
    <name type="scientific">Nezara viridula</name>
    <name type="common">Southern green stink bug</name>
    <name type="synonym">Cimex viridulus</name>
    <dbReference type="NCBI Taxonomy" id="85310"/>
    <lineage>
        <taxon>Eukaryota</taxon>
        <taxon>Metazoa</taxon>
        <taxon>Ecdysozoa</taxon>
        <taxon>Arthropoda</taxon>
        <taxon>Hexapoda</taxon>
        <taxon>Insecta</taxon>
        <taxon>Pterygota</taxon>
        <taxon>Neoptera</taxon>
        <taxon>Paraneoptera</taxon>
        <taxon>Hemiptera</taxon>
        <taxon>Heteroptera</taxon>
        <taxon>Panheteroptera</taxon>
        <taxon>Pentatomomorpha</taxon>
        <taxon>Pentatomoidea</taxon>
        <taxon>Pentatomidae</taxon>
        <taxon>Pentatominae</taxon>
        <taxon>Nezara</taxon>
    </lineage>
</organism>
<evidence type="ECO:0000256" key="1">
    <source>
        <dbReference type="SAM" id="MobiDB-lite"/>
    </source>
</evidence>
<feature type="region of interest" description="Disordered" evidence="1">
    <location>
        <begin position="1"/>
        <end position="21"/>
    </location>
</feature>
<evidence type="ECO:0000256" key="2">
    <source>
        <dbReference type="SAM" id="Phobius"/>
    </source>
</evidence>
<name>A0A9P0E1C9_NEZVI</name>
<gene>
    <name evidence="3" type="ORF">NEZAVI_LOCUS590</name>
</gene>
<proteinExistence type="predicted"/>
<dbReference type="EMBL" id="OV725077">
    <property type="protein sequence ID" value="CAH1389135.1"/>
    <property type="molecule type" value="Genomic_DNA"/>
</dbReference>
<evidence type="ECO:0000313" key="4">
    <source>
        <dbReference type="Proteomes" id="UP001152798"/>
    </source>
</evidence>
<keyword evidence="2" id="KW-1133">Transmembrane helix</keyword>
<accession>A0A9P0E1C9</accession>
<dbReference type="Proteomes" id="UP001152798">
    <property type="component" value="Chromosome 1"/>
</dbReference>
<keyword evidence="2" id="KW-0812">Transmembrane</keyword>
<reference evidence="3" key="1">
    <citation type="submission" date="2022-01" db="EMBL/GenBank/DDBJ databases">
        <authorList>
            <person name="King R."/>
        </authorList>
    </citation>
    <scope>NUCLEOTIDE SEQUENCE</scope>
</reference>
<protein>
    <submittedName>
        <fullName evidence="3">Uncharacterized protein</fullName>
    </submittedName>
</protein>
<dbReference type="AlphaFoldDB" id="A0A9P0E1C9"/>
<sequence>MRAGRRDQYSDSAQSNDGLARGECGNMWQASPLLVALLAVSALLLVPIAKPFAQAATVGFKRKRTWMENIIPQLHERARK</sequence>